<proteinExistence type="predicted"/>
<organism evidence="2 3">
    <name type="scientific">Rhodococcus antarcticus</name>
    <dbReference type="NCBI Taxonomy" id="2987751"/>
    <lineage>
        <taxon>Bacteria</taxon>
        <taxon>Bacillati</taxon>
        <taxon>Actinomycetota</taxon>
        <taxon>Actinomycetes</taxon>
        <taxon>Mycobacteriales</taxon>
        <taxon>Nocardiaceae</taxon>
        <taxon>Rhodococcus</taxon>
    </lineage>
</organism>
<evidence type="ECO:0000256" key="1">
    <source>
        <dbReference type="SAM" id="MobiDB-lite"/>
    </source>
</evidence>
<dbReference type="Proteomes" id="UP001164965">
    <property type="component" value="Chromosome"/>
</dbReference>
<keyword evidence="3" id="KW-1185">Reference proteome</keyword>
<protein>
    <recommendedName>
        <fullName evidence="4">Asp23/Gls24 family envelope stress response protein</fullName>
    </recommendedName>
</protein>
<dbReference type="RefSeq" id="WP_265384029.1">
    <property type="nucleotide sequence ID" value="NZ_CP110615.1"/>
</dbReference>
<feature type="compositionally biased region" description="Basic and acidic residues" evidence="1">
    <location>
        <begin position="17"/>
        <end position="36"/>
    </location>
</feature>
<evidence type="ECO:0000313" key="2">
    <source>
        <dbReference type="EMBL" id="UZJ25925.1"/>
    </source>
</evidence>
<feature type="region of interest" description="Disordered" evidence="1">
    <location>
        <begin position="1"/>
        <end position="40"/>
    </location>
</feature>
<evidence type="ECO:0000313" key="3">
    <source>
        <dbReference type="Proteomes" id="UP001164965"/>
    </source>
</evidence>
<name>A0ABY6P2Q8_9NOCA</name>
<accession>A0ABY6P2Q8</accession>
<gene>
    <name evidence="2" type="ORF">RHODO2019_05695</name>
</gene>
<dbReference type="EMBL" id="CP110615">
    <property type="protein sequence ID" value="UZJ25925.1"/>
    <property type="molecule type" value="Genomic_DNA"/>
</dbReference>
<evidence type="ECO:0008006" key="4">
    <source>
        <dbReference type="Google" id="ProtNLM"/>
    </source>
</evidence>
<sequence>MTAPASPGADPGTPGDRGTHHPDPGDRGTHHPDPGDRGTTTIAPLVLRKVVEHACDTTGATVSVRRSFVGRDVDALGARGSVAVVTVLAADAVAVRLEVALRRPAEVRRAASVVRRAVDDALARTTGHHVRTMDLVVTALPAASGAGRVA</sequence>
<reference evidence="2" key="1">
    <citation type="submission" date="2022-10" db="EMBL/GenBank/DDBJ databases">
        <title>Rhodococcus sp.75.</title>
        <authorList>
            <person name="Sun M."/>
        </authorList>
    </citation>
    <scope>NUCLEOTIDE SEQUENCE</scope>
    <source>
        <strain evidence="2">75</strain>
    </source>
</reference>